<evidence type="ECO:0008006" key="7">
    <source>
        <dbReference type="Google" id="ProtNLM"/>
    </source>
</evidence>
<dbReference type="InterPro" id="IPR052527">
    <property type="entry name" value="Metal_cation-efflux_comp"/>
</dbReference>
<accession>A0A0F9QUB2</accession>
<evidence type="ECO:0000256" key="1">
    <source>
        <dbReference type="ARBA" id="ARBA00004127"/>
    </source>
</evidence>
<evidence type="ECO:0000256" key="5">
    <source>
        <dbReference type="SAM" id="Phobius"/>
    </source>
</evidence>
<evidence type="ECO:0000256" key="3">
    <source>
        <dbReference type="ARBA" id="ARBA00022989"/>
    </source>
</evidence>
<evidence type="ECO:0000256" key="4">
    <source>
        <dbReference type="ARBA" id="ARBA00023136"/>
    </source>
</evidence>
<protein>
    <recommendedName>
        <fullName evidence="7">Steroid 5-alpha reductase C-terminal domain-containing protein</fullName>
    </recommendedName>
</protein>
<sequence>MMYFLFFSCLVGIISLIPFYCWSVEHIRFQEKFGQKGIQITKILGLVTGWGFFIFLFGIWITPQPKFIIPILPEIMIFIPIITFTIPAFHFIISLPVILTGAWYGIVGVKYLSLKVAETHKPERVISEGIYSKIRHPQYFGAILAHIGISLILSSLFSMISTPLIILVIYLFSWKEEKELEREFGKEYLAYKNNTPMLLPRLRKKRIKNK</sequence>
<dbReference type="PANTHER" id="PTHR43847">
    <property type="entry name" value="BLL3993 PROTEIN"/>
    <property type="match status" value="1"/>
</dbReference>
<dbReference type="AlphaFoldDB" id="A0A0F9QUB2"/>
<keyword evidence="3 5" id="KW-1133">Transmembrane helix</keyword>
<keyword evidence="2 5" id="KW-0812">Transmembrane</keyword>
<comment type="subcellular location">
    <subcellularLocation>
        <location evidence="1">Endomembrane system</location>
        <topology evidence="1">Multi-pass membrane protein</topology>
    </subcellularLocation>
</comment>
<name>A0A0F9QUB2_9ZZZZ</name>
<evidence type="ECO:0000313" key="6">
    <source>
        <dbReference type="EMBL" id="KKN40592.1"/>
    </source>
</evidence>
<comment type="caution">
    <text evidence="6">The sequence shown here is derived from an EMBL/GenBank/DDBJ whole genome shotgun (WGS) entry which is preliminary data.</text>
</comment>
<dbReference type="InterPro" id="IPR007318">
    <property type="entry name" value="Phopholipid_MeTrfase"/>
</dbReference>
<gene>
    <name evidence="6" type="ORF">LCGC14_0731810</name>
</gene>
<evidence type="ECO:0000256" key="2">
    <source>
        <dbReference type="ARBA" id="ARBA00022692"/>
    </source>
</evidence>
<dbReference type="Gene3D" id="1.20.120.1630">
    <property type="match status" value="1"/>
</dbReference>
<dbReference type="EMBL" id="LAZR01001696">
    <property type="protein sequence ID" value="KKN40592.1"/>
    <property type="molecule type" value="Genomic_DNA"/>
</dbReference>
<feature type="transmembrane region" description="Helical" evidence="5">
    <location>
        <begin position="39"/>
        <end position="63"/>
    </location>
</feature>
<keyword evidence="4 5" id="KW-0472">Membrane</keyword>
<dbReference type="Pfam" id="PF04191">
    <property type="entry name" value="PEMT"/>
    <property type="match status" value="1"/>
</dbReference>
<dbReference type="PANTHER" id="PTHR43847:SF1">
    <property type="entry name" value="BLL3993 PROTEIN"/>
    <property type="match status" value="1"/>
</dbReference>
<dbReference type="GO" id="GO:0012505">
    <property type="term" value="C:endomembrane system"/>
    <property type="evidence" value="ECO:0007669"/>
    <property type="project" value="UniProtKB-SubCell"/>
</dbReference>
<organism evidence="6">
    <name type="scientific">marine sediment metagenome</name>
    <dbReference type="NCBI Taxonomy" id="412755"/>
    <lineage>
        <taxon>unclassified sequences</taxon>
        <taxon>metagenomes</taxon>
        <taxon>ecological metagenomes</taxon>
    </lineage>
</organism>
<feature type="transmembrane region" description="Helical" evidence="5">
    <location>
        <begin position="75"/>
        <end position="106"/>
    </location>
</feature>
<feature type="transmembrane region" description="Helical" evidence="5">
    <location>
        <begin position="139"/>
        <end position="172"/>
    </location>
</feature>
<proteinExistence type="predicted"/>
<reference evidence="6" key="1">
    <citation type="journal article" date="2015" name="Nature">
        <title>Complex archaea that bridge the gap between prokaryotes and eukaryotes.</title>
        <authorList>
            <person name="Spang A."/>
            <person name="Saw J.H."/>
            <person name="Jorgensen S.L."/>
            <person name="Zaremba-Niedzwiedzka K."/>
            <person name="Martijn J."/>
            <person name="Lind A.E."/>
            <person name="van Eijk R."/>
            <person name="Schleper C."/>
            <person name="Guy L."/>
            <person name="Ettema T.J."/>
        </authorList>
    </citation>
    <scope>NUCLEOTIDE SEQUENCE</scope>
</reference>